<dbReference type="GO" id="GO:0003677">
    <property type="term" value="F:DNA binding"/>
    <property type="evidence" value="ECO:0007669"/>
    <property type="project" value="InterPro"/>
</dbReference>
<keyword evidence="5" id="KW-1185">Reference proteome</keyword>
<dbReference type="PANTHER" id="PTHR33375">
    <property type="entry name" value="CHROMOSOME-PARTITIONING PROTEIN PARB-RELATED"/>
    <property type="match status" value="1"/>
</dbReference>
<sequence>MSKKNASFAADLVAGIDPDVSASPPAPRRPGIGASVLSGRESRLAELATGSVVSRTYELVDPARCRMWAGHNREYALLSEERCSDLIESIKAQGKQEMAAIVRRVKDDPAYDFEVICGARRHWTITWLRSHNYPDFRFLIDIRSLTDEEAFRLADIENRARDDLTDLERARDYLRALGAYYEGRQKIMAERINVTESWLSRYLDLARLPPELMAAFPSPQDLRIKHVTAIKPLLKPDERRQRVFAEAERLSSNYDGRAASMPVPDIIRALSKAADPSPKGSGTPKRSGKGEKVTSPNGKPLLSVENLGRRGIQVTLLINGGGERKEAEAAINQVLEKYWP</sequence>
<evidence type="ECO:0000313" key="5">
    <source>
        <dbReference type="Proteomes" id="UP000561459"/>
    </source>
</evidence>
<evidence type="ECO:0000313" key="4">
    <source>
        <dbReference type="EMBL" id="MBB3941632.1"/>
    </source>
</evidence>
<evidence type="ECO:0000256" key="2">
    <source>
        <dbReference type="SAM" id="MobiDB-lite"/>
    </source>
</evidence>
<dbReference type="InterPro" id="IPR050336">
    <property type="entry name" value="Chromosome_partition/occlusion"/>
</dbReference>
<dbReference type="Proteomes" id="UP000561459">
    <property type="component" value="Unassembled WGS sequence"/>
</dbReference>
<dbReference type="RefSeq" id="WP_183618747.1">
    <property type="nucleotide sequence ID" value="NZ_JACIDY010000013.1"/>
</dbReference>
<dbReference type="SMART" id="SM00470">
    <property type="entry name" value="ParB"/>
    <property type="match status" value="1"/>
</dbReference>
<dbReference type="InterPro" id="IPR004437">
    <property type="entry name" value="ParB/RepB/Spo0J"/>
</dbReference>
<reference evidence="4 5" key="1">
    <citation type="submission" date="2020-08" db="EMBL/GenBank/DDBJ databases">
        <title>Genomic Encyclopedia of Type Strains, Phase IV (KMG-IV): sequencing the most valuable type-strain genomes for metagenomic binning, comparative biology and taxonomic classification.</title>
        <authorList>
            <person name="Goeker M."/>
        </authorList>
    </citation>
    <scope>NUCLEOTIDE SEQUENCE [LARGE SCALE GENOMIC DNA]</scope>
    <source>
        <strain evidence="4 5">DSM 27568</strain>
    </source>
</reference>
<dbReference type="SUPFAM" id="SSF109709">
    <property type="entry name" value="KorB DNA-binding domain-like"/>
    <property type="match status" value="1"/>
</dbReference>
<dbReference type="GO" id="GO:0007059">
    <property type="term" value="P:chromosome segregation"/>
    <property type="evidence" value="ECO:0007669"/>
    <property type="project" value="TreeGrafter"/>
</dbReference>
<dbReference type="Pfam" id="PF18090">
    <property type="entry name" value="SoPB_HTH"/>
    <property type="match status" value="1"/>
</dbReference>
<dbReference type="GO" id="GO:0005694">
    <property type="term" value="C:chromosome"/>
    <property type="evidence" value="ECO:0007669"/>
    <property type="project" value="TreeGrafter"/>
</dbReference>
<dbReference type="PANTHER" id="PTHR33375:SF1">
    <property type="entry name" value="CHROMOSOME-PARTITIONING PROTEIN PARB-RELATED"/>
    <property type="match status" value="1"/>
</dbReference>
<dbReference type="InterPro" id="IPR003115">
    <property type="entry name" value="ParB_N"/>
</dbReference>
<dbReference type="NCBIfam" id="TIGR00180">
    <property type="entry name" value="parB_part"/>
    <property type="match status" value="1"/>
</dbReference>
<gene>
    <name evidence="4" type="ORF">GGR39_003313</name>
</gene>
<organism evidence="4 5">
    <name type="scientific">Novosphingobium fluoreni</name>
    <dbReference type="NCBI Taxonomy" id="1391222"/>
    <lineage>
        <taxon>Bacteria</taxon>
        <taxon>Pseudomonadati</taxon>
        <taxon>Pseudomonadota</taxon>
        <taxon>Alphaproteobacteria</taxon>
        <taxon>Sphingomonadales</taxon>
        <taxon>Sphingomonadaceae</taxon>
        <taxon>Novosphingobium</taxon>
    </lineage>
</organism>
<dbReference type="SUPFAM" id="SSF110849">
    <property type="entry name" value="ParB/Sulfiredoxin"/>
    <property type="match status" value="1"/>
</dbReference>
<dbReference type="InterPro" id="IPR036086">
    <property type="entry name" value="ParB/Sulfiredoxin_sf"/>
</dbReference>
<comment type="similarity">
    <text evidence="1">Belongs to the ParB family.</text>
</comment>
<dbReference type="AlphaFoldDB" id="A0A7W6C336"/>
<accession>A0A7W6C336</accession>
<name>A0A7W6C336_9SPHN</name>
<evidence type="ECO:0000256" key="1">
    <source>
        <dbReference type="ARBA" id="ARBA00006295"/>
    </source>
</evidence>
<feature type="region of interest" description="Disordered" evidence="2">
    <location>
        <begin position="271"/>
        <end position="304"/>
    </location>
</feature>
<dbReference type="EMBL" id="JACIDY010000013">
    <property type="protein sequence ID" value="MBB3941632.1"/>
    <property type="molecule type" value="Genomic_DNA"/>
</dbReference>
<protein>
    <submittedName>
        <fullName evidence="4">ParB family chromosome partitioning protein</fullName>
    </submittedName>
</protein>
<comment type="caution">
    <text evidence="4">The sequence shown here is derived from an EMBL/GenBank/DDBJ whole genome shotgun (WGS) entry which is preliminary data.</text>
</comment>
<proteinExistence type="inferred from homology"/>
<feature type="domain" description="ParB-like N-terminal" evidence="3">
    <location>
        <begin position="58"/>
        <end position="159"/>
    </location>
</feature>
<evidence type="ECO:0000259" key="3">
    <source>
        <dbReference type="SMART" id="SM00470"/>
    </source>
</evidence>
<dbReference type="Gene3D" id="1.10.10.2830">
    <property type="match status" value="1"/>
</dbReference>
<dbReference type="InterPro" id="IPR040873">
    <property type="entry name" value="SoPB_HTH"/>
</dbReference>